<keyword evidence="2" id="KW-1185">Reference proteome</keyword>
<reference evidence="1 2" key="1">
    <citation type="submission" date="2022-07" db="EMBL/GenBank/DDBJ databases">
        <title>Photobacterium pectinilyticum sp. nov., a marine bacterium isolated from surface seawater of Qingdao offshore.</title>
        <authorList>
            <person name="Wang X."/>
        </authorList>
    </citation>
    <scope>NUCLEOTIDE SEQUENCE [LARGE SCALE GENOMIC DNA]</scope>
    <source>
        <strain evidence="1 2">ZSDE20</strain>
    </source>
</reference>
<dbReference type="RefSeq" id="WP_255045228.1">
    <property type="nucleotide sequence ID" value="NZ_JANEYT010000114.1"/>
</dbReference>
<accession>A0ABT1N8P1</accession>
<dbReference type="EMBL" id="JANEYT010000114">
    <property type="protein sequence ID" value="MCQ1061129.1"/>
    <property type="molecule type" value="Genomic_DNA"/>
</dbReference>
<proteinExistence type="predicted"/>
<gene>
    <name evidence="1" type="ORF">NHN17_24110</name>
</gene>
<evidence type="ECO:0000313" key="1">
    <source>
        <dbReference type="EMBL" id="MCQ1061129.1"/>
    </source>
</evidence>
<protein>
    <submittedName>
        <fullName evidence="1">Uncharacterized protein</fullName>
    </submittedName>
</protein>
<dbReference type="Proteomes" id="UP001524460">
    <property type="component" value="Unassembled WGS sequence"/>
</dbReference>
<organism evidence="1 2">
    <name type="scientific">Photobacterium pectinilyticum</name>
    <dbReference type="NCBI Taxonomy" id="2906793"/>
    <lineage>
        <taxon>Bacteria</taxon>
        <taxon>Pseudomonadati</taxon>
        <taxon>Pseudomonadota</taxon>
        <taxon>Gammaproteobacteria</taxon>
        <taxon>Vibrionales</taxon>
        <taxon>Vibrionaceae</taxon>
        <taxon>Photobacterium</taxon>
    </lineage>
</organism>
<comment type="caution">
    <text evidence="1">The sequence shown here is derived from an EMBL/GenBank/DDBJ whole genome shotgun (WGS) entry which is preliminary data.</text>
</comment>
<sequence>MAIDLPRAPKRYFTTHSCLQLNTQFNRNGIMTLGIELMPMAGGRMDVSRKLIWQCSIAELWQIARVLFKAQPEAHFSYHGTDNNKSLKVANSDKGAGGFAFMLRKGREVKYYQICTEMARIEVQAYIAYILEKNEQMSFEQVLLMCKHGG</sequence>
<name>A0ABT1N8P1_9GAMM</name>
<evidence type="ECO:0000313" key="2">
    <source>
        <dbReference type="Proteomes" id="UP001524460"/>
    </source>
</evidence>